<keyword evidence="6" id="KW-1185">Reference proteome</keyword>
<comment type="similarity">
    <text evidence="1">Belongs to the thioredoxin family.</text>
</comment>
<evidence type="ECO:0000256" key="2">
    <source>
        <dbReference type="ARBA" id="ARBA00023157"/>
    </source>
</evidence>
<protein>
    <submittedName>
        <fullName evidence="5">Thioredoxin-like protein</fullName>
    </submittedName>
</protein>
<reference evidence="5 6" key="1">
    <citation type="submission" date="2017-04" db="EMBL/GenBank/DDBJ databases">
        <title>Draft genome sequence of Tuber borchii Vittad., a whitish edible truffle.</title>
        <authorList>
            <consortium name="DOE Joint Genome Institute"/>
            <person name="Murat C."/>
            <person name="Kuo A."/>
            <person name="Barry K.W."/>
            <person name="Clum A."/>
            <person name="Dockter R.B."/>
            <person name="Fauchery L."/>
            <person name="Iotti M."/>
            <person name="Kohler A."/>
            <person name="Labutti K."/>
            <person name="Lindquist E.A."/>
            <person name="Lipzen A."/>
            <person name="Ohm R.A."/>
            <person name="Wang M."/>
            <person name="Grigoriev I.V."/>
            <person name="Zambonelli A."/>
            <person name="Martin F.M."/>
        </authorList>
    </citation>
    <scope>NUCLEOTIDE SEQUENCE [LARGE SCALE GENOMIC DNA]</scope>
    <source>
        <strain evidence="5 6">Tbo3840</strain>
    </source>
</reference>
<dbReference type="CDD" id="cd02947">
    <property type="entry name" value="TRX_family"/>
    <property type="match status" value="1"/>
</dbReference>
<dbReference type="InterPro" id="IPR013766">
    <property type="entry name" value="Thioredoxin_domain"/>
</dbReference>
<dbReference type="PROSITE" id="PS00194">
    <property type="entry name" value="THIOREDOXIN_1"/>
    <property type="match status" value="1"/>
</dbReference>
<accession>A0A2T6ZMY1</accession>
<dbReference type="PANTHER" id="PTHR46115">
    <property type="entry name" value="THIOREDOXIN-LIKE PROTEIN 1"/>
    <property type="match status" value="1"/>
</dbReference>
<feature type="compositionally biased region" description="Gly residues" evidence="3">
    <location>
        <begin position="183"/>
        <end position="193"/>
    </location>
</feature>
<comment type="caution">
    <text evidence="5">The sequence shown here is derived from an EMBL/GenBank/DDBJ whole genome shotgun (WGS) entry which is preliminary data.</text>
</comment>
<evidence type="ECO:0000259" key="4">
    <source>
        <dbReference type="PROSITE" id="PS51352"/>
    </source>
</evidence>
<dbReference type="InterPro" id="IPR017937">
    <property type="entry name" value="Thioredoxin_CS"/>
</dbReference>
<dbReference type="Proteomes" id="UP000244722">
    <property type="component" value="Unassembled WGS sequence"/>
</dbReference>
<evidence type="ECO:0000256" key="1">
    <source>
        <dbReference type="ARBA" id="ARBA00008987"/>
    </source>
</evidence>
<feature type="domain" description="Thioredoxin" evidence="4">
    <location>
        <begin position="1"/>
        <end position="113"/>
    </location>
</feature>
<dbReference type="STRING" id="42251.A0A2T6ZMY1"/>
<gene>
    <name evidence="5" type="ORF">B9Z19DRAFT_1194457</name>
</gene>
<dbReference type="AlphaFoldDB" id="A0A2T6ZMY1"/>
<dbReference type="InterPro" id="IPR036249">
    <property type="entry name" value="Thioredoxin-like_sf"/>
</dbReference>
<dbReference type="OrthoDB" id="19690at2759"/>
<keyword evidence="2" id="KW-1015">Disulfide bond</keyword>
<dbReference type="PRINTS" id="PR00421">
    <property type="entry name" value="THIOREDOXIN"/>
</dbReference>
<dbReference type="Pfam" id="PF00085">
    <property type="entry name" value="Thioredoxin"/>
    <property type="match status" value="1"/>
</dbReference>
<feature type="region of interest" description="Disordered" evidence="3">
    <location>
        <begin position="135"/>
        <end position="193"/>
    </location>
</feature>
<dbReference type="Gene3D" id="3.40.30.10">
    <property type="entry name" value="Glutaredoxin"/>
    <property type="match status" value="1"/>
</dbReference>
<sequence>MSSVQIISSSSQLSTIIAKNNIVIIDFTATWCGPCKAISPIFEALATKHAKASILAFAKCDVDACTDISRAYSVRAMPTFVVLRRGEEVDRVTGANRGTLMGLVEKWAGAAAGGAAGGVLFDAIPAAENSMFANYGKPRSGEPQKKPAGGFGGAGRPGGPPPPPGPPGSGSGRKLGTVDSIRGSGGCSDGNCS</sequence>
<proteinExistence type="inferred from homology"/>
<evidence type="ECO:0000256" key="3">
    <source>
        <dbReference type="SAM" id="MobiDB-lite"/>
    </source>
</evidence>
<name>A0A2T6ZMY1_TUBBO</name>
<evidence type="ECO:0000313" key="6">
    <source>
        <dbReference type="Proteomes" id="UP000244722"/>
    </source>
</evidence>
<dbReference type="PROSITE" id="PS51352">
    <property type="entry name" value="THIOREDOXIN_2"/>
    <property type="match status" value="1"/>
</dbReference>
<feature type="compositionally biased region" description="Pro residues" evidence="3">
    <location>
        <begin position="158"/>
        <end position="167"/>
    </location>
</feature>
<evidence type="ECO:0000313" key="5">
    <source>
        <dbReference type="EMBL" id="PUU76833.1"/>
    </source>
</evidence>
<organism evidence="5 6">
    <name type="scientific">Tuber borchii</name>
    <name type="common">White truffle</name>
    <dbReference type="NCBI Taxonomy" id="42251"/>
    <lineage>
        <taxon>Eukaryota</taxon>
        <taxon>Fungi</taxon>
        <taxon>Dikarya</taxon>
        <taxon>Ascomycota</taxon>
        <taxon>Pezizomycotina</taxon>
        <taxon>Pezizomycetes</taxon>
        <taxon>Pezizales</taxon>
        <taxon>Tuberaceae</taxon>
        <taxon>Tuber</taxon>
    </lineage>
</organism>
<dbReference type="EMBL" id="NESQ01000173">
    <property type="protein sequence ID" value="PUU76833.1"/>
    <property type="molecule type" value="Genomic_DNA"/>
</dbReference>
<dbReference type="SUPFAM" id="SSF52833">
    <property type="entry name" value="Thioredoxin-like"/>
    <property type="match status" value="1"/>
</dbReference>